<accession>A0A319DJH4</accession>
<dbReference type="Proteomes" id="UP000247810">
    <property type="component" value="Unassembled WGS sequence"/>
</dbReference>
<protein>
    <recommendedName>
        <fullName evidence="3">Arrestin-like N-terminal domain-containing protein</fullName>
    </recommendedName>
</protein>
<dbReference type="AlphaFoldDB" id="A0A319DJH4"/>
<dbReference type="EMBL" id="KZ825821">
    <property type="protein sequence ID" value="PYH97691.1"/>
    <property type="molecule type" value="Genomic_DNA"/>
</dbReference>
<evidence type="ECO:0000313" key="2">
    <source>
        <dbReference type="Proteomes" id="UP000247810"/>
    </source>
</evidence>
<sequence>MLATSKLQILNSYITKSRSRPRISIDIFGHENGKTPCYTTQGEIKGKVTLDTGDDVVFDALDITFEVSKNKDLFHIFLRLHQTVPDELNRELKTLRGGRSYIIPFRFIVPTKLLPQCCDHIKNSFTFEKKAHRATTQP</sequence>
<reference evidence="1 2" key="1">
    <citation type="submission" date="2018-02" db="EMBL/GenBank/DDBJ databases">
        <title>The genomes of Aspergillus section Nigri reveals drivers in fungal speciation.</title>
        <authorList>
            <consortium name="DOE Joint Genome Institute"/>
            <person name="Vesth T.C."/>
            <person name="Nybo J."/>
            <person name="Theobald S."/>
            <person name="Brandl J."/>
            <person name="Frisvad J.C."/>
            <person name="Nielsen K.F."/>
            <person name="Lyhne E.K."/>
            <person name="Kogle M.E."/>
            <person name="Kuo A."/>
            <person name="Riley R."/>
            <person name="Clum A."/>
            <person name="Nolan M."/>
            <person name="Lipzen A."/>
            <person name="Salamov A."/>
            <person name="Henrissat B."/>
            <person name="Wiebenga A."/>
            <person name="De vries R.P."/>
            <person name="Grigoriev I.V."/>
            <person name="Mortensen U.H."/>
            <person name="Andersen M.R."/>
            <person name="Baker S.E."/>
        </authorList>
    </citation>
    <scope>NUCLEOTIDE SEQUENCE [LARGE SCALE GENOMIC DNA]</scope>
    <source>
        <strain evidence="1 2">CBS 707.79</strain>
    </source>
</reference>
<gene>
    <name evidence="1" type="ORF">BO71DRAFT_465842</name>
</gene>
<dbReference type="STRING" id="1448320.A0A319DJH4"/>
<dbReference type="OrthoDB" id="2283785at2759"/>
<name>A0A319DJH4_9EURO</name>
<dbReference type="VEuPathDB" id="FungiDB:BO71DRAFT_465842"/>
<keyword evidence="2" id="KW-1185">Reference proteome</keyword>
<evidence type="ECO:0000313" key="1">
    <source>
        <dbReference type="EMBL" id="PYH97691.1"/>
    </source>
</evidence>
<proteinExistence type="predicted"/>
<evidence type="ECO:0008006" key="3">
    <source>
        <dbReference type="Google" id="ProtNLM"/>
    </source>
</evidence>
<organism evidence="1 2">
    <name type="scientific">Aspergillus ellipticus CBS 707.79</name>
    <dbReference type="NCBI Taxonomy" id="1448320"/>
    <lineage>
        <taxon>Eukaryota</taxon>
        <taxon>Fungi</taxon>
        <taxon>Dikarya</taxon>
        <taxon>Ascomycota</taxon>
        <taxon>Pezizomycotina</taxon>
        <taxon>Eurotiomycetes</taxon>
        <taxon>Eurotiomycetidae</taxon>
        <taxon>Eurotiales</taxon>
        <taxon>Aspergillaceae</taxon>
        <taxon>Aspergillus</taxon>
        <taxon>Aspergillus subgen. Circumdati</taxon>
    </lineage>
</organism>